<feature type="transmembrane region" description="Helical" evidence="1">
    <location>
        <begin position="62"/>
        <end position="87"/>
    </location>
</feature>
<accession>A0A917J8Z8</accession>
<organism evidence="2 3">
    <name type="scientific">Mucilaginibacter galii</name>
    <dbReference type="NCBI Taxonomy" id="2005073"/>
    <lineage>
        <taxon>Bacteria</taxon>
        <taxon>Pseudomonadati</taxon>
        <taxon>Bacteroidota</taxon>
        <taxon>Sphingobacteriia</taxon>
        <taxon>Sphingobacteriales</taxon>
        <taxon>Sphingobacteriaceae</taxon>
        <taxon>Mucilaginibacter</taxon>
    </lineage>
</organism>
<evidence type="ECO:0000313" key="3">
    <source>
        <dbReference type="Proteomes" id="UP000662074"/>
    </source>
</evidence>
<evidence type="ECO:0000313" key="2">
    <source>
        <dbReference type="EMBL" id="GGI50701.1"/>
    </source>
</evidence>
<sequence length="162" mass="18774">MSYIWGKNTGMSTVLRQRNIFVTKVFEITTKSLKVKNSNLFKSIEHDFSFEEMTDKIINKRFISMPLVCLTIIFALLSFKEFISIYISDKPTIPLDYLAAYLFITIVLVAITFLKKTEITYLVLTNGIRIELYSNKPSKFIVNDFLALLQSEKSTYLTKKIV</sequence>
<dbReference type="AlphaFoldDB" id="A0A917J8Z8"/>
<proteinExistence type="predicted"/>
<dbReference type="RefSeq" id="WP_188416089.1">
    <property type="nucleotide sequence ID" value="NZ_BMDO01000004.1"/>
</dbReference>
<keyword evidence="1" id="KW-0812">Transmembrane</keyword>
<feature type="transmembrane region" description="Helical" evidence="1">
    <location>
        <begin position="93"/>
        <end position="114"/>
    </location>
</feature>
<dbReference type="Proteomes" id="UP000662074">
    <property type="component" value="Unassembled WGS sequence"/>
</dbReference>
<dbReference type="EMBL" id="BMDO01000004">
    <property type="protein sequence ID" value="GGI50701.1"/>
    <property type="molecule type" value="Genomic_DNA"/>
</dbReference>
<comment type="caution">
    <text evidence="2">The sequence shown here is derived from an EMBL/GenBank/DDBJ whole genome shotgun (WGS) entry which is preliminary data.</text>
</comment>
<name>A0A917J8Z8_9SPHI</name>
<keyword evidence="1" id="KW-1133">Transmembrane helix</keyword>
<keyword evidence="1" id="KW-0472">Membrane</keyword>
<reference evidence="2" key="1">
    <citation type="journal article" date="2014" name="Int. J. Syst. Evol. Microbiol.">
        <title>Complete genome sequence of Corynebacterium casei LMG S-19264T (=DSM 44701T), isolated from a smear-ripened cheese.</title>
        <authorList>
            <consortium name="US DOE Joint Genome Institute (JGI-PGF)"/>
            <person name="Walter F."/>
            <person name="Albersmeier A."/>
            <person name="Kalinowski J."/>
            <person name="Ruckert C."/>
        </authorList>
    </citation>
    <scope>NUCLEOTIDE SEQUENCE</scope>
    <source>
        <strain evidence="2">CCM 8711</strain>
    </source>
</reference>
<keyword evidence="3" id="KW-1185">Reference proteome</keyword>
<protein>
    <submittedName>
        <fullName evidence="2">Uncharacterized protein</fullName>
    </submittedName>
</protein>
<evidence type="ECO:0000256" key="1">
    <source>
        <dbReference type="SAM" id="Phobius"/>
    </source>
</evidence>
<gene>
    <name evidence="2" type="ORF">GCM10011425_19130</name>
</gene>
<reference evidence="2" key="2">
    <citation type="submission" date="2020-09" db="EMBL/GenBank/DDBJ databases">
        <authorList>
            <person name="Sun Q."/>
            <person name="Sedlacek I."/>
        </authorList>
    </citation>
    <scope>NUCLEOTIDE SEQUENCE</scope>
    <source>
        <strain evidence="2">CCM 8711</strain>
    </source>
</reference>